<gene>
    <name evidence="9" type="ORF">UY19_C0004G0029</name>
</gene>
<dbReference type="PANTHER" id="PTHR43771">
    <property type="entry name" value="PHOSPHOMANNOMUTASE"/>
    <property type="match status" value="1"/>
</dbReference>
<dbReference type="GO" id="GO:0005975">
    <property type="term" value="P:carbohydrate metabolic process"/>
    <property type="evidence" value="ECO:0007669"/>
    <property type="project" value="InterPro"/>
</dbReference>
<dbReference type="InterPro" id="IPR005841">
    <property type="entry name" value="Alpha-D-phosphohexomutase_SF"/>
</dbReference>
<evidence type="ECO:0000256" key="5">
    <source>
        <dbReference type="ARBA" id="ARBA00023235"/>
    </source>
</evidence>
<accession>A0A0G1X7G1</accession>
<evidence type="ECO:0000313" key="9">
    <source>
        <dbReference type="EMBL" id="KKU90315.1"/>
    </source>
</evidence>
<protein>
    <submittedName>
        <fullName evidence="9">Phosphomannomutase</fullName>
    </submittedName>
</protein>
<evidence type="ECO:0000313" key="10">
    <source>
        <dbReference type="Proteomes" id="UP000033882"/>
    </source>
</evidence>
<evidence type="ECO:0000256" key="1">
    <source>
        <dbReference type="ARBA" id="ARBA00001946"/>
    </source>
</evidence>
<dbReference type="SUPFAM" id="SSF55957">
    <property type="entry name" value="Phosphoglucomutase, C-terminal domain"/>
    <property type="match status" value="1"/>
</dbReference>
<dbReference type="InterPro" id="IPR005843">
    <property type="entry name" value="A-D-PHexomutase_C"/>
</dbReference>
<dbReference type="Pfam" id="PF02880">
    <property type="entry name" value="PGM_PMM_III"/>
    <property type="match status" value="1"/>
</dbReference>
<sequence length="304" mass="34422">MQDDHRHYVLEYVNFLRGFLCDDVDTSNAVFDCSNGAAGPIIERLFPDSIIVNGKPDGNFPNHAPDPLHAGSLDMLMCKVVSERADIGIIFDADGDRAFFVDDTGRSVDPDVIAYLLLWSLRPEKFISEVKAGWLIKQQSLGAKRTESKTGHYFFKQAIRKHGAEFGHEESGHYYFKDFFYCDSGIMAAIEVLNAITKLPYTLSEFVDLLPNTYISAEINFSVPFAAHDALLARIERTYAKDAAHRSTLDGITLEFNNPDWWFNVRFSNTEPLARLRVEARDTHVYDAQLKKLTELLKNSKQKG</sequence>
<keyword evidence="4" id="KW-0460">Magnesium</keyword>
<evidence type="ECO:0000259" key="8">
    <source>
        <dbReference type="Pfam" id="PF02880"/>
    </source>
</evidence>
<dbReference type="SUPFAM" id="SSF53738">
    <property type="entry name" value="Phosphoglucomutase, first 3 domains"/>
    <property type="match status" value="2"/>
</dbReference>
<evidence type="ECO:0000256" key="3">
    <source>
        <dbReference type="ARBA" id="ARBA00022723"/>
    </source>
</evidence>
<dbReference type="Pfam" id="PF00408">
    <property type="entry name" value="PGM_PMM_IV"/>
    <property type="match status" value="1"/>
</dbReference>
<dbReference type="InterPro" id="IPR036900">
    <property type="entry name" value="A-D-PHexomutase_C_sf"/>
</dbReference>
<dbReference type="AlphaFoldDB" id="A0A0G1X7G1"/>
<dbReference type="PATRIC" id="fig|1619005.3.peg.268"/>
<dbReference type="InterPro" id="IPR005845">
    <property type="entry name" value="A-D-PHexomutase_a/b/a-II"/>
</dbReference>
<dbReference type="Pfam" id="PF02879">
    <property type="entry name" value="PGM_PMM_II"/>
    <property type="match status" value="1"/>
</dbReference>
<keyword evidence="2" id="KW-0597">Phosphoprotein</keyword>
<dbReference type="PRINTS" id="PR00509">
    <property type="entry name" value="PGMPMM"/>
</dbReference>
<dbReference type="EMBL" id="LCPB01000004">
    <property type="protein sequence ID" value="KKU90315.1"/>
    <property type="molecule type" value="Genomic_DNA"/>
</dbReference>
<feature type="domain" description="Alpha-D-phosphohexomutase alpha/beta/alpha" evidence="8">
    <location>
        <begin position="110"/>
        <end position="212"/>
    </location>
</feature>
<evidence type="ECO:0000256" key="4">
    <source>
        <dbReference type="ARBA" id="ARBA00022842"/>
    </source>
</evidence>
<evidence type="ECO:0000259" key="7">
    <source>
        <dbReference type="Pfam" id="PF02879"/>
    </source>
</evidence>
<organism evidence="9 10">
    <name type="scientific">Candidatus Wolfebacteria bacterium GW2011_GWA2_47_9b</name>
    <dbReference type="NCBI Taxonomy" id="1619005"/>
    <lineage>
        <taxon>Bacteria</taxon>
        <taxon>Candidatus Wolfeibacteriota</taxon>
    </lineage>
</organism>
<dbReference type="Proteomes" id="UP000033882">
    <property type="component" value="Unassembled WGS sequence"/>
</dbReference>
<name>A0A0G1X7G1_9BACT</name>
<dbReference type="GO" id="GO:0046872">
    <property type="term" value="F:metal ion binding"/>
    <property type="evidence" value="ECO:0007669"/>
    <property type="project" value="UniProtKB-KW"/>
</dbReference>
<dbReference type="GO" id="GO:0016868">
    <property type="term" value="F:intramolecular phosphotransferase activity"/>
    <property type="evidence" value="ECO:0007669"/>
    <property type="project" value="InterPro"/>
</dbReference>
<dbReference type="Gene3D" id="3.40.120.10">
    <property type="entry name" value="Alpha-D-Glucose-1,6-Bisphosphate, subunit A, domain 3"/>
    <property type="match status" value="2"/>
</dbReference>
<dbReference type="InterPro" id="IPR005846">
    <property type="entry name" value="A-D-PHexomutase_a/b/a-III"/>
</dbReference>
<feature type="domain" description="Alpha-D-phosphohexomutase C-terminal" evidence="6">
    <location>
        <begin position="218"/>
        <end position="283"/>
    </location>
</feature>
<proteinExistence type="predicted"/>
<keyword evidence="5" id="KW-0413">Isomerase</keyword>
<comment type="cofactor">
    <cofactor evidence="1">
        <name>Mg(2+)</name>
        <dbReference type="ChEBI" id="CHEBI:18420"/>
    </cofactor>
</comment>
<comment type="caution">
    <text evidence="9">The sequence shown here is derived from an EMBL/GenBank/DDBJ whole genome shotgun (WGS) entry which is preliminary data.</text>
</comment>
<evidence type="ECO:0000259" key="6">
    <source>
        <dbReference type="Pfam" id="PF00408"/>
    </source>
</evidence>
<dbReference type="Gene3D" id="3.30.310.50">
    <property type="entry name" value="Alpha-D-phosphohexomutase, C-terminal domain"/>
    <property type="match status" value="1"/>
</dbReference>
<reference evidence="9 10" key="1">
    <citation type="journal article" date="2015" name="Nature">
        <title>rRNA introns, odd ribosomes, and small enigmatic genomes across a large radiation of phyla.</title>
        <authorList>
            <person name="Brown C.T."/>
            <person name="Hug L.A."/>
            <person name="Thomas B.C."/>
            <person name="Sharon I."/>
            <person name="Castelle C.J."/>
            <person name="Singh A."/>
            <person name="Wilkins M.J."/>
            <person name="Williams K.H."/>
            <person name="Banfield J.F."/>
        </authorList>
    </citation>
    <scope>NUCLEOTIDE SEQUENCE [LARGE SCALE GENOMIC DNA]</scope>
</reference>
<feature type="domain" description="Alpha-D-phosphohexomutase alpha/beta/alpha" evidence="7">
    <location>
        <begin position="12"/>
        <end position="105"/>
    </location>
</feature>
<evidence type="ECO:0000256" key="2">
    <source>
        <dbReference type="ARBA" id="ARBA00022553"/>
    </source>
</evidence>
<keyword evidence="3" id="KW-0479">Metal-binding</keyword>
<dbReference type="InterPro" id="IPR016055">
    <property type="entry name" value="A-D-PHexomutase_a/b/a-I/II/III"/>
</dbReference>
<dbReference type="PANTHER" id="PTHR43771:SF1">
    <property type="entry name" value="PHOSPHOMANNOMUTASE"/>
    <property type="match status" value="1"/>
</dbReference>